<dbReference type="GeneID" id="107218492"/>
<feature type="compositionally biased region" description="Polar residues" evidence="1">
    <location>
        <begin position="156"/>
        <end position="187"/>
    </location>
</feature>
<protein>
    <submittedName>
        <fullName evidence="3">Uncharacterized protein LOC107218492 isoform X2</fullName>
    </submittedName>
</protein>
<sequence length="187" mass="21136">MPCFDGEELHVDLELMNAGLAAISVKEQNAEDTQEEANIRHRNSFWNVHRPELSKLSWAVNHTPKNIETYLKNHAENRDVRNDLLNCNISPADFNQLTVIHATSDRHASSDQNYLLTSKPQTIQFNDDDLASPTTLHKSRAEFCVTIGSIEEKSIPETSEPSSSKISEENTMTWNNNNRASNSKVCK</sequence>
<feature type="region of interest" description="Disordered" evidence="1">
    <location>
        <begin position="154"/>
        <end position="187"/>
    </location>
</feature>
<keyword evidence="2" id="KW-1185">Reference proteome</keyword>
<dbReference type="Proteomes" id="UP000829291">
    <property type="component" value="Chromosome 1"/>
</dbReference>
<evidence type="ECO:0000256" key="1">
    <source>
        <dbReference type="SAM" id="MobiDB-lite"/>
    </source>
</evidence>
<gene>
    <name evidence="3" type="primary">LOC107218492</name>
</gene>
<organism evidence="2 3">
    <name type="scientific">Neodiprion lecontei</name>
    <name type="common">Redheaded pine sawfly</name>
    <dbReference type="NCBI Taxonomy" id="441921"/>
    <lineage>
        <taxon>Eukaryota</taxon>
        <taxon>Metazoa</taxon>
        <taxon>Ecdysozoa</taxon>
        <taxon>Arthropoda</taxon>
        <taxon>Hexapoda</taxon>
        <taxon>Insecta</taxon>
        <taxon>Pterygota</taxon>
        <taxon>Neoptera</taxon>
        <taxon>Endopterygota</taxon>
        <taxon>Hymenoptera</taxon>
        <taxon>Tenthredinoidea</taxon>
        <taxon>Diprionidae</taxon>
        <taxon>Diprioninae</taxon>
        <taxon>Neodiprion</taxon>
    </lineage>
</organism>
<evidence type="ECO:0000313" key="3">
    <source>
        <dbReference type="RefSeq" id="XP_046602259.1"/>
    </source>
</evidence>
<name>A0ABM3GPT6_NEOLC</name>
<evidence type="ECO:0000313" key="2">
    <source>
        <dbReference type="Proteomes" id="UP000829291"/>
    </source>
</evidence>
<accession>A0ABM3GPT6</accession>
<reference evidence="3" key="1">
    <citation type="submission" date="2025-08" db="UniProtKB">
        <authorList>
            <consortium name="RefSeq"/>
        </authorList>
    </citation>
    <scope>IDENTIFICATION</scope>
    <source>
        <tissue evidence="3">Thorax and Abdomen</tissue>
    </source>
</reference>
<dbReference type="RefSeq" id="XP_046602259.1">
    <property type="nucleotide sequence ID" value="XM_046746303.1"/>
</dbReference>
<proteinExistence type="predicted"/>